<gene>
    <name evidence="1" type="ordered locus">Mmc1_1163</name>
</gene>
<reference evidence="1 2" key="2">
    <citation type="journal article" date="2012" name="Int. J. Syst. Evol. Microbiol.">
        <title>Magnetococcus marinus gen. nov., sp. nov., a marine, magnetotactic bacterium that represents a novel lineage (Magnetococcaceae fam. nov.; Magnetococcales ord. nov.) at the base of the Alphaproteobacteria.</title>
        <authorList>
            <person name="Bazylinski D.A."/>
            <person name="Williams T.J."/>
            <person name="Lefevre C.T."/>
            <person name="Berg R.J."/>
            <person name="Zhang C.L."/>
            <person name="Bowser S.S."/>
            <person name="Dean A.J."/>
            <person name="Beveridge T.J."/>
        </authorList>
    </citation>
    <scope>NUCLEOTIDE SEQUENCE [LARGE SCALE GENOMIC DNA]</scope>
    <source>
        <strain evidence="2">ATCC BAA-1437 / JCM 17883 / MC-1</strain>
    </source>
</reference>
<keyword evidence="2" id="KW-1185">Reference proteome</keyword>
<evidence type="ECO:0000313" key="1">
    <source>
        <dbReference type="EMBL" id="ABK43674.1"/>
    </source>
</evidence>
<sequence>MPDTPNHPWFSLFNPWFSPLHEAMHDTLKAYWGERHVTTLCPCCEGDGMLNADLPLMDPMLNPVALYACDYCEGSGQMERVVDKVYQLGEAGQAMFETGLQMQRLWVKMVNQVTAQQIGTAHVMTEGALAVFQAGHGESDPLQILRHRARAVQQTSERLSEIATIHVQQSSVNRRRAMQTVKKQSQIAIDAITDMAATKPPHAPQER</sequence>
<dbReference type="STRING" id="156889.Mmc1_1163"/>
<proteinExistence type="predicted"/>
<dbReference type="EMBL" id="CP000471">
    <property type="protein sequence ID" value="ABK43674.1"/>
    <property type="molecule type" value="Genomic_DNA"/>
</dbReference>
<organism evidence="1 2">
    <name type="scientific">Magnetococcus marinus (strain ATCC BAA-1437 / JCM 17883 / MC-1)</name>
    <dbReference type="NCBI Taxonomy" id="156889"/>
    <lineage>
        <taxon>Bacteria</taxon>
        <taxon>Pseudomonadati</taxon>
        <taxon>Pseudomonadota</taxon>
        <taxon>Magnetococcia</taxon>
        <taxon>Magnetococcales</taxon>
        <taxon>Magnetococcaceae</taxon>
        <taxon>Magnetococcus</taxon>
    </lineage>
</organism>
<dbReference type="AlphaFoldDB" id="A0L6T1"/>
<name>A0L6T1_MAGMM</name>
<dbReference type="Proteomes" id="UP000002586">
    <property type="component" value="Chromosome"/>
</dbReference>
<dbReference type="KEGG" id="mgm:Mmc1_1163"/>
<reference evidence="2" key="1">
    <citation type="journal article" date="2009" name="Appl. Environ. Microbiol.">
        <title>Complete genome sequence of the chemolithoautotrophic marine magnetotactic coccus strain MC-1.</title>
        <authorList>
            <person name="Schubbe S."/>
            <person name="Williams T.J."/>
            <person name="Xie G."/>
            <person name="Kiss H.E."/>
            <person name="Brettin T.S."/>
            <person name="Martinez D."/>
            <person name="Ross C.A."/>
            <person name="Schuler D."/>
            <person name="Cox B.L."/>
            <person name="Nealson K.H."/>
            <person name="Bazylinski D.A."/>
        </authorList>
    </citation>
    <scope>NUCLEOTIDE SEQUENCE [LARGE SCALE GENOMIC DNA]</scope>
    <source>
        <strain evidence="2">ATCC BAA-1437 / JCM 17883 / MC-1</strain>
    </source>
</reference>
<protein>
    <submittedName>
        <fullName evidence="1">Uncharacterized protein</fullName>
    </submittedName>
</protein>
<dbReference type="HOGENOM" id="CLU_1325057_0_0_5"/>
<accession>A0L6T1</accession>
<evidence type="ECO:0000313" key="2">
    <source>
        <dbReference type="Proteomes" id="UP000002586"/>
    </source>
</evidence>
<dbReference type="RefSeq" id="WP_011712829.1">
    <property type="nucleotide sequence ID" value="NC_008576.1"/>
</dbReference>